<dbReference type="GO" id="GO:0019546">
    <property type="term" value="P:L-arginine deiminase pathway"/>
    <property type="evidence" value="ECO:0007669"/>
    <property type="project" value="TreeGrafter"/>
</dbReference>
<dbReference type="GO" id="GO:0005829">
    <property type="term" value="C:cytosol"/>
    <property type="evidence" value="ECO:0007669"/>
    <property type="project" value="TreeGrafter"/>
</dbReference>
<dbReference type="PANTHER" id="PTHR30409:SF1">
    <property type="entry name" value="CARBAMATE KINASE-RELATED"/>
    <property type="match status" value="1"/>
</dbReference>
<dbReference type="PRINTS" id="PR01469">
    <property type="entry name" value="CARBMTKINASE"/>
</dbReference>
<keyword evidence="2 4" id="KW-0808">Transferase</keyword>
<evidence type="ECO:0000256" key="2">
    <source>
        <dbReference type="ARBA" id="ARBA00022679"/>
    </source>
</evidence>
<dbReference type="PIRSF" id="PIRSF000723">
    <property type="entry name" value="Carbamate_kin"/>
    <property type="match status" value="1"/>
</dbReference>
<feature type="domain" description="Aspartate/glutamate/uridylate kinase" evidence="5">
    <location>
        <begin position="4"/>
        <end position="293"/>
    </location>
</feature>
<dbReference type="InterPro" id="IPR001048">
    <property type="entry name" value="Asp/Glu/Uridylate_kinase"/>
</dbReference>
<protein>
    <recommendedName>
        <fullName evidence="4">Carbamate kinase</fullName>
    </recommendedName>
</protein>
<proteinExistence type="inferred from homology"/>
<dbReference type="InterPro" id="IPR036393">
    <property type="entry name" value="AceGlu_kinase-like_sf"/>
</dbReference>
<accession>A0A532V6A7</accession>
<evidence type="ECO:0000256" key="1">
    <source>
        <dbReference type="ARBA" id="ARBA00011066"/>
    </source>
</evidence>
<dbReference type="AlphaFoldDB" id="A0A532V6A7"/>
<dbReference type="Pfam" id="PF00696">
    <property type="entry name" value="AA_kinase"/>
    <property type="match status" value="1"/>
</dbReference>
<dbReference type="CDD" id="cd04235">
    <property type="entry name" value="AAK_CK"/>
    <property type="match status" value="1"/>
</dbReference>
<evidence type="ECO:0000256" key="4">
    <source>
        <dbReference type="PIRNR" id="PIRNR000723"/>
    </source>
</evidence>
<evidence type="ECO:0000313" key="7">
    <source>
        <dbReference type="Proteomes" id="UP000319619"/>
    </source>
</evidence>
<dbReference type="Proteomes" id="UP000319619">
    <property type="component" value="Unassembled WGS sequence"/>
</dbReference>
<dbReference type="PANTHER" id="PTHR30409">
    <property type="entry name" value="CARBAMATE KINASE"/>
    <property type="match status" value="1"/>
</dbReference>
<evidence type="ECO:0000313" key="6">
    <source>
        <dbReference type="EMBL" id="TKJ42497.1"/>
    </source>
</evidence>
<dbReference type="Gene3D" id="3.40.1160.10">
    <property type="entry name" value="Acetylglutamate kinase-like"/>
    <property type="match status" value="1"/>
</dbReference>
<gene>
    <name evidence="6" type="ORF">CEE37_02085</name>
</gene>
<evidence type="ECO:0000259" key="5">
    <source>
        <dbReference type="Pfam" id="PF00696"/>
    </source>
</evidence>
<dbReference type="FunFam" id="3.40.1160.10:FF:000007">
    <property type="entry name" value="Carbamate kinase"/>
    <property type="match status" value="1"/>
</dbReference>
<reference evidence="6 7" key="1">
    <citation type="submission" date="2017-06" db="EMBL/GenBank/DDBJ databases">
        <title>Novel microbial phyla capable of carbon fixation and sulfur reduction in deep-sea sediments.</title>
        <authorList>
            <person name="Huang J."/>
            <person name="Baker B."/>
            <person name="Wang Y."/>
        </authorList>
    </citation>
    <scope>NUCLEOTIDE SEQUENCE [LARGE SCALE GENOMIC DNA]</scope>
    <source>
        <strain evidence="6">B3_LCP</strain>
    </source>
</reference>
<dbReference type="NCBIfam" id="NF009007">
    <property type="entry name" value="PRK12352.1"/>
    <property type="match status" value="1"/>
</dbReference>
<dbReference type="EMBL" id="NJBN01000001">
    <property type="protein sequence ID" value="TKJ42497.1"/>
    <property type="molecule type" value="Genomic_DNA"/>
</dbReference>
<evidence type="ECO:0000256" key="3">
    <source>
        <dbReference type="ARBA" id="ARBA00022777"/>
    </source>
</evidence>
<comment type="similarity">
    <text evidence="1 4">Belongs to the carbamate kinase family.</text>
</comment>
<organism evidence="6 7">
    <name type="scientific">candidate division LCP-89 bacterium B3_LCP</name>
    <dbReference type="NCBI Taxonomy" id="2012998"/>
    <lineage>
        <taxon>Bacteria</taxon>
        <taxon>Pseudomonadati</taxon>
        <taxon>Bacteria division LCP-89</taxon>
    </lineage>
</organism>
<dbReference type="InterPro" id="IPR003964">
    <property type="entry name" value="Carb_kinase"/>
</dbReference>
<sequence>MNNTAIVALGGNAISSPTGDNTIAKQFTQTRKSMAGIIELIHKGYEIVITHGNGPQVGEALLRMEHSLDISFPRPLGVLVADTQGGIGYMIEQSLQNGLKWRDIEKPVATLVTQVVVDRDDPELSNPTKYIGRAFSKEVAEELAREHNWIIKEDKGRGFRRVVGSPIPLSILNKDVIRLLLKEGYVVVAAGGGGIPVFVMKNNFQEGIDAVIDKDRAAAVLANDVGADELFMLTEVDKVCLNFGTPEQVALDRLNISEARKYLEEGHFPPGNMGPKIEASIQFLEAGGKRALVSSVENVLSAVYEESGTWIYKD</sequence>
<dbReference type="GO" id="GO:0008804">
    <property type="term" value="F:carbamate kinase activity"/>
    <property type="evidence" value="ECO:0007669"/>
    <property type="project" value="InterPro"/>
</dbReference>
<dbReference type="SUPFAM" id="SSF53633">
    <property type="entry name" value="Carbamate kinase-like"/>
    <property type="match status" value="1"/>
</dbReference>
<comment type="caution">
    <text evidence="6">The sequence shown here is derived from an EMBL/GenBank/DDBJ whole genome shotgun (WGS) entry which is preliminary data.</text>
</comment>
<name>A0A532V6A7_UNCL8</name>
<keyword evidence="3 4" id="KW-0418">Kinase</keyword>